<evidence type="ECO:0000313" key="2">
    <source>
        <dbReference type="Proteomes" id="UP000789508"/>
    </source>
</evidence>
<dbReference type="EMBL" id="CAJVPS010019685">
    <property type="protein sequence ID" value="CAG8701892.1"/>
    <property type="molecule type" value="Genomic_DNA"/>
</dbReference>
<organism evidence="1 2">
    <name type="scientific">Ambispora leptoticha</name>
    <dbReference type="NCBI Taxonomy" id="144679"/>
    <lineage>
        <taxon>Eukaryota</taxon>
        <taxon>Fungi</taxon>
        <taxon>Fungi incertae sedis</taxon>
        <taxon>Mucoromycota</taxon>
        <taxon>Glomeromycotina</taxon>
        <taxon>Glomeromycetes</taxon>
        <taxon>Archaeosporales</taxon>
        <taxon>Ambisporaceae</taxon>
        <taxon>Ambispora</taxon>
    </lineage>
</organism>
<accession>A0A9N9HRC2</accession>
<keyword evidence="2" id="KW-1185">Reference proteome</keyword>
<dbReference type="AlphaFoldDB" id="A0A9N9HRC2"/>
<sequence>MTSLENESLDDASAISSTCSTKRQKNCGPNFDEIWSFYIKGPGRGNGHYKASCHYCSSIWERGKPQVMKAHLANHCKNCPENISDYWRRKLIEEADTIRSRTIDLQNVDCIPSEIKCQLDQSLLKAWVMAGIPFNVIKNPFIKDLFKKLKYDPPSRSTLSGWLLDAEVA</sequence>
<evidence type="ECO:0000313" key="1">
    <source>
        <dbReference type="EMBL" id="CAG8701892.1"/>
    </source>
</evidence>
<comment type="caution">
    <text evidence="1">The sequence shown here is derived from an EMBL/GenBank/DDBJ whole genome shotgun (WGS) entry which is preliminary data.</text>
</comment>
<gene>
    <name evidence="1" type="ORF">ALEPTO_LOCUS11609</name>
</gene>
<name>A0A9N9HRC2_9GLOM</name>
<proteinExistence type="predicted"/>
<dbReference type="Proteomes" id="UP000789508">
    <property type="component" value="Unassembled WGS sequence"/>
</dbReference>
<reference evidence="1" key="1">
    <citation type="submission" date="2021-06" db="EMBL/GenBank/DDBJ databases">
        <authorList>
            <person name="Kallberg Y."/>
            <person name="Tangrot J."/>
            <person name="Rosling A."/>
        </authorList>
    </citation>
    <scope>NUCLEOTIDE SEQUENCE</scope>
    <source>
        <strain evidence="1">FL130A</strain>
    </source>
</reference>
<dbReference type="OrthoDB" id="2433784at2759"/>
<protein>
    <submittedName>
        <fullName evidence="1">3889_t:CDS:1</fullName>
    </submittedName>
</protein>